<evidence type="ECO:0000313" key="1">
    <source>
        <dbReference type="EMBL" id="JAD23566.1"/>
    </source>
</evidence>
<reference evidence="1" key="1">
    <citation type="submission" date="2014-09" db="EMBL/GenBank/DDBJ databases">
        <authorList>
            <person name="Magalhaes I.L.F."/>
            <person name="Oliveira U."/>
            <person name="Santos F.R."/>
            <person name="Vidigal T.H.D.A."/>
            <person name="Brescovit A.D."/>
            <person name="Santos A.J."/>
        </authorList>
    </citation>
    <scope>NUCLEOTIDE SEQUENCE</scope>
    <source>
        <tissue evidence="1">Shoot tissue taken approximately 20 cm above the soil surface</tissue>
    </source>
</reference>
<reference evidence="1" key="2">
    <citation type="journal article" date="2015" name="Data Brief">
        <title>Shoot transcriptome of the giant reed, Arundo donax.</title>
        <authorList>
            <person name="Barrero R.A."/>
            <person name="Guerrero F.D."/>
            <person name="Moolhuijzen P."/>
            <person name="Goolsby J.A."/>
            <person name="Tidwell J."/>
            <person name="Bellgard S.E."/>
            <person name="Bellgard M.I."/>
        </authorList>
    </citation>
    <scope>NUCLEOTIDE SEQUENCE</scope>
    <source>
        <tissue evidence="1">Shoot tissue taken approximately 20 cm above the soil surface</tissue>
    </source>
</reference>
<organism evidence="1">
    <name type="scientific">Arundo donax</name>
    <name type="common">Giant reed</name>
    <name type="synonym">Donax arundinaceus</name>
    <dbReference type="NCBI Taxonomy" id="35708"/>
    <lineage>
        <taxon>Eukaryota</taxon>
        <taxon>Viridiplantae</taxon>
        <taxon>Streptophyta</taxon>
        <taxon>Embryophyta</taxon>
        <taxon>Tracheophyta</taxon>
        <taxon>Spermatophyta</taxon>
        <taxon>Magnoliopsida</taxon>
        <taxon>Liliopsida</taxon>
        <taxon>Poales</taxon>
        <taxon>Poaceae</taxon>
        <taxon>PACMAD clade</taxon>
        <taxon>Arundinoideae</taxon>
        <taxon>Arundineae</taxon>
        <taxon>Arundo</taxon>
    </lineage>
</organism>
<proteinExistence type="predicted"/>
<name>A0A0A8YC76_ARUDO</name>
<dbReference type="EMBL" id="GBRH01274329">
    <property type="protein sequence ID" value="JAD23566.1"/>
    <property type="molecule type" value="Transcribed_RNA"/>
</dbReference>
<accession>A0A0A8YC76</accession>
<sequence>MASESLVHFQKIIDCTNKSNISKATLKHVLEPKTSEVSAF</sequence>
<protein>
    <submittedName>
        <fullName evidence="1">Uncharacterized protein</fullName>
    </submittedName>
</protein>
<dbReference type="AlphaFoldDB" id="A0A0A8YC76"/>